<feature type="non-terminal residue" evidence="2">
    <location>
        <position position="1"/>
    </location>
</feature>
<keyword evidence="1" id="KW-0732">Signal</keyword>
<protein>
    <submittedName>
        <fullName evidence="2">Uncharacterized protein</fullName>
    </submittedName>
</protein>
<dbReference type="Proteomes" id="UP001177023">
    <property type="component" value="Unassembled WGS sequence"/>
</dbReference>
<gene>
    <name evidence="2" type="ORF">MSPICULIGERA_LOCUS6324</name>
</gene>
<name>A0AA36CEZ8_9BILA</name>
<evidence type="ECO:0000313" key="3">
    <source>
        <dbReference type="Proteomes" id="UP001177023"/>
    </source>
</evidence>
<organism evidence="2 3">
    <name type="scientific">Mesorhabditis spiculigera</name>
    <dbReference type="NCBI Taxonomy" id="96644"/>
    <lineage>
        <taxon>Eukaryota</taxon>
        <taxon>Metazoa</taxon>
        <taxon>Ecdysozoa</taxon>
        <taxon>Nematoda</taxon>
        <taxon>Chromadorea</taxon>
        <taxon>Rhabditida</taxon>
        <taxon>Rhabditina</taxon>
        <taxon>Rhabditomorpha</taxon>
        <taxon>Rhabditoidea</taxon>
        <taxon>Rhabditidae</taxon>
        <taxon>Mesorhabditinae</taxon>
        <taxon>Mesorhabditis</taxon>
    </lineage>
</organism>
<keyword evidence="3" id="KW-1185">Reference proteome</keyword>
<reference evidence="2" key="1">
    <citation type="submission" date="2023-06" db="EMBL/GenBank/DDBJ databases">
        <authorList>
            <person name="Delattre M."/>
        </authorList>
    </citation>
    <scope>NUCLEOTIDE SEQUENCE</scope>
    <source>
        <strain evidence="2">AF72</strain>
    </source>
</reference>
<feature type="chain" id="PRO_5041241330" evidence="1">
    <location>
        <begin position="33"/>
        <end position="204"/>
    </location>
</feature>
<evidence type="ECO:0000313" key="2">
    <source>
        <dbReference type="EMBL" id="CAJ0567786.1"/>
    </source>
</evidence>
<sequence length="204" mass="22857">MMAFGKMVVLTRAAVVPSVILLFAVCVQYVSSEELVEVDESVPDQSESFAERPSNNYPHFYLLYNQMLVKRGSAGRDATENYIDPRLFSSAMGKRSAAIDDPRFFSSSFGKRSFDPRFLSSAYGKRGMDDPRFLSSAFGKRAEVDPRFLSSAFGKRSVDPRFLSSAFGKRSALDDPRFFSSSFGKRADDFDPRFLSSAFGKRSM</sequence>
<accession>A0AA36CEZ8</accession>
<evidence type="ECO:0000256" key="1">
    <source>
        <dbReference type="SAM" id="SignalP"/>
    </source>
</evidence>
<proteinExistence type="predicted"/>
<comment type="caution">
    <text evidence="2">The sequence shown here is derived from an EMBL/GenBank/DDBJ whole genome shotgun (WGS) entry which is preliminary data.</text>
</comment>
<dbReference type="AlphaFoldDB" id="A0AA36CEZ8"/>
<feature type="signal peptide" evidence="1">
    <location>
        <begin position="1"/>
        <end position="32"/>
    </location>
</feature>
<dbReference type="EMBL" id="CATQJA010001562">
    <property type="protein sequence ID" value="CAJ0567786.1"/>
    <property type="molecule type" value="Genomic_DNA"/>
</dbReference>